<reference evidence="1 2" key="1">
    <citation type="submission" date="2023-09" db="EMBL/GenBank/DDBJ databases">
        <title>Nesidiocoris tenuis whole genome shotgun sequence.</title>
        <authorList>
            <person name="Shibata T."/>
            <person name="Shimoda M."/>
            <person name="Kobayashi T."/>
            <person name="Uehara T."/>
        </authorList>
    </citation>
    <scope>NUCLEOTIDE SEQUENCE [LARGE SCALE GENOMIC DNA]</scope>
    <source>
        <strain evidence="1 2">Japan</strain>
    </source>
</reference>
<name>A0ABN7AFJ1_9HEMI</name>
<evidence type="ECO:0008006" key="3">
    <source>
        <dbReference type="Google" id="ProtNLM"/>
    </source>
</evidence>
<dbReference type="EMBL" id="AP028910">
    <property type="protein sequence ID" value="BES91047.1"/>
    <property type="molecule type" value="Genomic_DNA"/>
</dbReference>
<accession>A0ABN7AFJ1</accession>
<evidence type="ECO:0000313" key="1">
    <source>
        <dbReference type="EMBL" id="BES91047.1"/>
    </source>
</evidence>
<dbReference type="Proteomes" id="UP001307889">
    <property type="component" value="Chromosome 2"/>
</dbReference>
<evidence type="ECO:0000313" key="2">
    <source>
        <dbReference type="Proteomes" id="UP001307889"/>
    </source>
</evidence>
<sequence>MLATQIVIISLSKLCRYKPLVACSLCVRLGETMGSGYEQFNAEGCSNVVVEVDKIKAVSVILPSLTSRCPRPSDTYLYNTTVTTSIC</sequence>
<gene>
    <name evidence="1" type="ORF">NTJ_03855</name>
</gene>
<protein>
    <recommendedName>
        <fullName evidence="3">SUEL-type lectin domain-containing protein</fullName>
    </recommendedName>
</protein>
<organism evidence="1 2">
    <name type="scientific">Nesidiocoris tenuis</name>
    <dbReference type="NCBI Taxonomy" id="355587"/>
    <lineage>
        <taxon>Eukaryota</taxon>
        <taxon>Metazoa</taxon>
        <taxon>Ecdysozoa</taxon>
        <taxon>Arthropoda</taxon>
        <taxon>Hexapoda</taxon>
        <taxon>Insecta</taxon>
        <taxon>Pterygota</taxon>
        <taxon>Neoptera</taxon>
        <taxon>Paraneoptera</taxon>
        <taxon>Hemiptera</taxon>
        <taxon>Heteroptera</taxon>
        <taxon>Panheteroptera</taxon>
        <taxon>Cimicomorpha</taxon>
        <taxon>Miridae</taxon>
        <taxon>Dicyphina</taxon>
        <taxon>Nesidiocoris</taxon>
    </lineage>
</organism>
<keyword evidence="2" id="KW-1185">Reference proteome</keyword>
<proteinExistence type="predicted"/>